<dbReference type="InterPro" id="IPR036259">
    <property type="entry name" value="MFS_trans_sf"/>
</dbReference>
<dbReference type="InterPro" id="IPR053160">
    <property type="entry name" value="MFS_DHA3_Transporter"/>
</dbReference>
<gene>
    <name evidence="2" type="ORF">DW322_03880</name>
</gene>
<evidence type="ECO:0000313" key="3">
    <source>
        <dbReference type="Proteomes" id="UP000471120"/>
    </source>
</evidence>
<feature type="transmembrane region" description="Helical" evidence="1">
    <location>
        <begin position="149"/>
        <end position="170"/>
    </location>
</feature>
<dbReference type="EMBL" id="QRCM01000001">
    <property type="protein sequence ID" value="TXG89522.1"/>
    <property type="molecule type" value="Genomic_DNA"/>
</dbReference>
<name>A0A6P2CB09_9NOCA</name>
<feature type="transmembrane region" description="Helical" evidence="1">
    <location>
        <begin position="91"/>
        <end position="112"/>
    </location>
</feature>
<dbReference type="PANTHER" id="PTHR23530:SF1">
    <property type="entry name" value="PERMEASE, MAJOR FACILITATOR SUPERFAMILY-RELATED"/>
    <property type="match status" value="1"/>
</dbReference>
<comment type="caution">
    <text evidence="2">The sequence shown here is derived from an EMBL/GenBank/DDBJ whole genome shotgun (WGS) entry which is preliminary data.</text>
</comment>
<accession>A0A6P2CB09</accession>
<reference evidence="2 3" key="1">
    <citation type="submission" date="2018-07" db="EMBL/GenBank/DDBJ databases">
        <title>Genome sequence of Rhodococcus rhodnii ATCC 35071 from Rhodnius prolixus.</title>
        <authorList>
            <person name="Patel V."/>
            <person name="Vogel K.J."/>
        </authorList>
    </citation>
    <scope>NUCLEOTIDE SEQUENCE [LARGE SCALE GENOMIC DNA]</scope>
    <source>
        <strain evidence="2 3">ATCC 35071</strain>
    </source>
</reference>
<feature type="transmembrane region" description="Helical" evidence="1">
    <location>
        <begin position="206"/>
        <end position="226"/>
    </location>
</feature>
<evidence type="ECO:0000313" key="2">
    <source>
        <dbReference type="EMBL" id="TXG89522.1"/>
    </source>
</evidence>
<feature type="transmembrane region" description="Helical" evidence="1">
    <location>
        <begin position="7"/>
        <end position="35"/>
    </location>
</feature>
<dbReference type="SUPFAM" id="SSF103473">
    <property type="entry name" value="MFS general substrate transporter"/>
    <property type="match status" value="1"/>
</dbReference>
<feature type="transmembrane region" description="Helical" evidence="1">
    <location>
        <begin position="290"/>
        <end position="311"/>
    </location>
</feature>
<dbReference type="Proteomes" id="UP000471120">
    <property type="component" value="Unassembled WGS sequence"/>
</dbReference>
<dbReference type="Gene3D" id="1.20.1250.20">
    <property type="entry name" value="MFS general substrate transporter like domains"/>
    <property type="match status" value="1"/>
</dbReference>
<keyword evidence="1" id="KW-0472">Membrane</keyword>
<feature type="transmembrane region" description="Helical" evidence="1">
    <location>
        <begin position="232"/>
        <end position="251"/>
    </location>
</feature>
<proteinExistence type="predicted"/>
<dbReference type="AlphaFoldDB" id="A0A6P2CB09"/>
<organism evidence="2 3">
    <name type="scientific">Rhodococcus rhodnii</name>
    <dbReference type="NCBI Taxonomy" id="38312"/>
    <lineage>
        <taxon>Bacteria</taxon>
        <taxon>Bacillati</taxon>
        <taxon>Actinomycetota</taxon>
        <taxon>Actinomycetes</taxon>
        <taxon>Mycobacteriales</taxon>
        <taxon>Nocardiaceae</taxon>
        <taxon>Rhodococcus</taxon>
    </lineage>
</organism>
<keyword evidence="1" id="KW-1133">Transmembrane helix</keyword>
<sequence length="317" mass="32122">MLAVSAVLYTAGFTVWLTWPVFAGFAVGFVVWGLASSLQSGTVESLVYEALDGLGRAADYPRIWGWAHAGAHGCTLVGTVLATPLYDVGGYAAVGWVSVAITIGNGLLVAALPREPRRRRDGERTKAGFGTTLRSGVASVARDRASRRLVVVTALLTGFLAYDEFFPLVAREGGASTTEVPLLVAITVVGQAVGAALAGRTAAVSATTLSTAVLGAAVVLAAGALWGGYGGFVAIAVGYGVLADVTVVTEARLQDRLDSDVRATGLSLAGFGGETSAVAIYAIFAVAGDAVPTAILLAALSVPLAATALLVRTAARA</sequence>
<feature type="transmembrane region" description="Helical" evidence="1">
    <location>
        <begin position="263"/>
        <end position="284"/>
    </location>
</feature>
<feature type="transmembrane region" description="Helical" evidence="1">
    <location>
        <begin position="182"/>
        <end position="199"/>
    </location>
</feature>
<keyword evidence="1" id="KW-0812">Transmembrane</keyword>
<dbReference type="PANTHER" id="PTHR23530">
    <property type="entry name" value="TRANSPORT PROTEIN-RELATED"/>
    <property type="match status" value="1"/>
</dbReference>
<evidence type="ECO:0000256" key="1">
    <source>
        <dbReference type="SAM" id="Phobius"/>
    </source>
</evidence>
<protein>
    <submittedName>
        <fullName evidence="2">MFS transporter</fullName>
    </submittedName>
</protein>